<dbReference type="InterPro" id="IPR023198">
    <property type="entry name" value="PGP-like_dom2"/>
</dbReference>
<proteinExistence type="predicted"/>
<protein>
    <recommendedName>
        <fullName evidence="3">Phosphoglycolate phosphatase</fullName>
    </recommendedName>
</protein>
<dbReference type="Proteomes" id="UP000031121">
    <property type="component" value="Chromosome"/>
</dbReference>
<dbReference type="EMBL" id="CP009302">
    <property type="protein sequence ID" value="AJC12725.1"/>
    <property type="molecule type" value="Genomic_DNA"/>
</dbReference>
<dbReference type="SFLD" id="SFLDG01129">
    <property type="entry name" value="C1.5:_HAD__Beta-PGM__Phosphata"/>
    <property type="match status" value="1"/>
</dbReference>
<dbReference type="SFLD" id="SFLDS00003">
    <property type="entry name" value="Haloacid_Dehalogenase"/>
    <property type="match status" value="1"/>
</dbReference>
<dbReference type="InterPro" id="IPR050155">
    <property type="entry name" value="HAD-like_hydrolase_sf"/>
</dbReference>
<dbReference type="Gene3D" id="3.40.50.1000">
    <property type="entry name" value="HAD superfamily/HAD-like"/>
    <property type="match status" value="1"/>
</dbReference>
<sequence length="219" mass="23712">MERSNLKGFVFDLDGTLLDTLPDLVVLTNETLSRHGYPTHSTEAICGFVGKGAAMLIRRALPAECSDAEVDAVVATWRELFPSLGHANTKPYEGVPELLRELKGRGCRLAVLSNKFDAGTREVIAAHFPGVFDEVHGECTDYPRKPDPTGLEKTIVQLGCDPSEVGYVGDSGTDMEVAVRAHAAPLGVSWGYQSRATLIEGGARVIVDHPRDLLVWAQN</sequence>
<gene>
    <name evidence="1" type="ORF">JI75_08760</name>
</gene>
<dbReference type="GO" id="GO:0008967">
    <property type="term" value="F:phosphoglycolate phosphatase activity"/>
    <property type="evidence" value="ECO:0007669"/>
    <property type="project" value="TreeGrafter"/>
</dbReference>
<evidence type="ECO:0000313" key="1">
    <source>
        <dbReference type="EMBL" id="AJC12725.1"/>
    </source>
</evidence>
<dbReference type="Gene3D" id="1.10.150.240">
    <property type="entry name" value="Putative phosphatase, domain 2"/>
    <property type="match status" value="1"/>
</dbReference>
<dbReference type="KEGG" id="cbac:JI75_08760"/>
<dbReference type="PRINTS" id="PR00413">
    <property type="entry name" value="HADHALOGNASE"/>
</dbReference>
<organism evidence="1 2">
    <name type="scientific">Berryella intestinalis</name>
    <dbReference type="NCBI Taxonomy" id="1531429"/>
    <lineage>
        <taxon>Bacteria</taxon>
        <taxon>Bacillati</taxon>
        <taxon>Actinomycetota</taxon>
        <taxon>Coriobacteriia</taxon>
        <taxon>Eggerthellales</taxon>
        <taxon>Eggerthellaceae</taxon>
        <taxon>Berryella</taxon>
    </lineage>
</organism>
<accession>A0A0A8B5N3</accession>
<dbReference type="GO" id="GO:0005829">
    <property type="term" value="C:cytosol"/>
    <property type="evidence" value="ECO:0007669"/>
    <property type="project" value="TreeGrafter"/>
</dbReference>
<dbReference type="Pfam" id="PF13419">
    <property type="entry name" value="HAD_2"/>
    <property type="match status" value="1"/>
</dbReference>
<dbReference type="OrthoDB" id="9776368at2"/>
<name>A0A0A8B5N3_9ACTN</name>
<evidence type="ECO:0000313" key="2">
    <source>
        <dbReference type="Proteomes" id="UP000031121"/>
    </source>
</evidence>
<reference evidence="2" key="1">
    <citation type="submission" date="2014-08" db="EMBL/GenBank/DDBJ databases">
        <title>Coriobacteriaceae sp. complete genome.</title>
        <authorList>
            <person name="Looft T."/>
            <person name="Bayles D.O."/>
            <person name="Stanton T.B."/>
        </authorList>
    </citation>
    <scope>NUCLEOTIDE SEQUENCE [LARGE SCALE GENOMIC DNA]</scope>
    <source>
        <strain evidence="2">68-1-3</strain>
    </source>
</reference>
<dbReference type="GO" id="GO:0006281">
    <property type="term" value="P:DNA repair"/>
    <property type="evidence" value="ECO:0007669"/>
    <property type="project" value="TreeGrafter"/>
</dbReference>
<dbReference type="RefSeq" id="WP_039690156.1">
    <property type="nucleotide sequence ID" value="NZ_CP009302.1"/>
</dbReference>
<dbReference type="AlphaFoldDB" id="A0A0A8B5N3"/>
<dbReference type="InterPro" id="IPR006439">
    <property type="entry name" value="HAD-SF_hydro_IA"/>
</dbReference>
<reference evidence="1 2" key="2">
    <citation type="journal article" date="2015" name="Genome Announc.">
        <title>Complete Genome Sequence of Coriobacteriaceae Strain 68-1-3, a Novel Mucus-Degrading Isolate from the Swine Intestinal Tract.</title>
        <authorList>
            <person name="Looft T."/>
            <person name="Bayles D.O."/>
            <person name="Alt D.P."/>
            <person name="Stanton T.B."/>
        </authorList>
    </citation>
    <scope>NUCLEOTIDE SEQUENCE [LARGE SCALE GENOMIC DNA]</scope>
    <source>
        <strain evidence="1 2">68-1-3</strain>
    </source>
</reference>
<dbReference type="HOGENOM" id="CLU_045011_19_1_11"/>
<dbReference type="InterPro" id="IPR036412">
    <property type="entry name" value="HAD-like_sf"/>
</dbReference>
<evidence type="ECO:0008006" key="3">
    <source>
        <dbReference type="Google" id="ProtNLM"/>
    </source>
</evidence>
<dbReference type="PANTHER" id="PTHR43434:SF1">
    <property type="entry name" value="PHOSPHOGLYCOLATE PHOSPHATASE"/>
    <property type="match status" value="1"/>
</dbReference>
<dbReference type="SUPFAM" id="SSF56784">
    <property type="entry name" value="HAD-like"/>
    <property type="match status" value="1"/>
</dbReference>
<dbReference type="InterPro" id="IPR041492">
    <property type="entry name" value="HAD_2"/>
</dbReference>
<keyword evidence="2" id="KW-1185">Reference proteome</keyword>
<dbReference type="InterPro" id="IPR023214">
    <property type="entry name" value="HAD_sf"/>
</dbReference>
<dbReference type="STRING" id="1531429.JI75_08760"/>
<dbReference type="PANTHER" id="PTHR43434">
    <property type="entry name" value="PHOSPHOGLYCOLATE PHOSPHATASE"/>
    <property type="match status" value="1"/>
</dbReference>